<dbReference type="InterPro" id="IPR030846">
    <property type="entry name" value="DnaG_bac"/>
</dbReference>
<evidence type="ECO:0000313" key="15">
    <source>
        <dbReference type="EMBL" id="MFC3852160.1"/>
    </source>
</evidence>
<dbReference type="Gene3D" id="1.20.50.20">
    <property type="entry name" value="DnaG, RNA polymerase domain, helical bundle"/>
    <property type="match status" value="1"/>
</dbReference>
<dbReference type="Pfam" id="PF13155">
    <property type="entry name" value="Toprim_2"/>
    <property type="match status" value="1"/>
</dbReference>
<dbReference type="InterPro" id="IPR002694">
    <property type="entry name" value="Znf_CHC2"/>
</dbReference>
<dbReference type="InterPro" id="IPR050219">
    <property type="entry name" value="DnaG_primase"/>
</dbReference>
<dbReference type="EMBL" id="JBHRYR010000002">
    <property type="protein sequence ID" value="MFC3852160.1"/>
    <property type="molecule type" value="Genomic_DNA"/>
</dbReference>
<dbReference type="SMART" id="SM00400">
    <property type="entry name" value="ZnF_CHCC"/>
    <property type="match status" value="1"/>
</dbReference>
<dbReference type="RefSeq" id="WP_380693993.1">
    <property type="nucleotide sequence ID" value="NZ_JBHRYR010000002.1"/>
</dbReference>
<comment type="domain">
    <text evidence="12">Contains an N-terminal zinc-binding domain, a central core domain that contains the primase activity, and a C-terminal DnaB-binding domain.</text>
</comment>
<evidence type="ECO:0000256" key="7">
    <source>
        <dbReference type="ARBA" id="ARBA00022771"/>
    </source>
</evidence>
<dbReference type="NCBIfam" id="TIGR01391">
    <property type="entry name" value="dnaG"/>
    <property type="match status" value="1"/>
</dbReference>
<dbReference type="InterPro" id="IPR019475">
    <property type="entry name" value="DNA_primase_DnaB-bd"/>
</dbReference>
<dbReference type="HAMAP" id="MF_00974">
    <property type="entry name" value="DNA_primase_DnaG"/>
    <property type="match status" value="1"/>
</dbReference>
<dbReference type="InterPro" id="IPR034151">
    <property type="entry name" value="TOPRIM_DnaG_bac"/>
</dbReference>
<keyword evidence="8 12" id="KW-0862">Zinc</keyword>
<sequence>MAGRIPQSFIDDLLDRVDIVDVISHRVKLKRTGKNYSALCPFHNEKSPSFSVNPQKQFYYCFGCGAAGNSLKFLLEHDRLEFPEAIEELARLAGVEVPREHNPQADQQRQQRKTLQGVLDIAAEFYRTQLRAHARGDHAVRYLKGRGLSGQIAQHFGLGYAPPGWDNLMTAAGAQDPAQLKRLIDAGMVIEKEDGKVYDRFRDRIMFPIRNQRGQVIGFGGRVLTDEKPKYLNSPETDLYQKRKELYGLYEALHAPQKPERFLVVEGYMDVISLHQFGVPYGVATLGTATSEEHLHKMFKVVNEVIFCFDGDNAGRQAAVRALEVALSEAKDGRTMRFLFLPDGEDPDTLIRKEGVVEFEQRLSQSPSLGEFILQHWQDQVDMTSVEGKARLVHIALPDLHRLPEDGTLRAMIIRRLADIAELPHDVIQQQLDHYTALQAAKHSNKTGSQQTARNPDRNNKPGQPVMAPLQPQSSPDDVPDWMRDGPPPLQDHAAPNQTEPYGPSDDITPPDFGQETFSRRQYRAPTPVDLQQTRQPPPWQKAMALMLCWPTLVTHIDLGTRRFKAGDHTAWVESMLTLLQQHSAENRYAAHDLLAPHGFDDILQALSRTEYFAILTQYPQPQAFHRDILQALMLDLTHQASEHEEYQQLRTLWVSDHRLMTREQKERYLELLKSSKNGTIKEPERRTESP</sequence>
<keyword evidence="3 12" id="KW-0808">Transferase</keyword>
<comment type="similarity">
    <text evidence="12">Belongs to the DnaG primase family.</text>
</comment>
<keyword evidence="16" id="KW-1185">Reference proteome</keyword>
<dbReference type="SMART" id="SM00493">
    <property type="entry name" value="TOPRIM"/>
    <property type="match status" value="1"/>
</dbReference>
<dbReference type="Gene3D" id="3.40.1360.10">
    <property type="match status" value="1"/>
</dbReference>
<comment type="cofactor">
    <cofactor evidence="12">
        <name>Zn(2+)</name>
        <dbReference type="ChEBI" id="CHEBI:29105"/>
    </cofactor>
    <text evidence="12">Binds 1 zinc ion per monomer.</text>
</comment>
<dbReference type="Gene3D" id="3.90.980.10">
    <property type="entry name" value="DNA primase, catalytic core, N-terminal domain"/>
    <property type="match status" value="1"/>
</dbReference>
<evidence type="ECO:0000256" key="3">
    <source>
        <dbReference type="ARBA" id="ARBA00022679"/>
    </source>
</evidence>
<keyword evidence="11 12" id="KW-0804">Transcription</keyword>
<comment type="catalytic activity">
    <reaction evidence="12">
        <text>ssDNA + n NTP = ssDNA/pppN(pN)n-1 hybrid + (n-1) diphosphate.</text>
        <dbReference type="EC" id="2.7.7.101"/>
    </reaction>
</comment>
<organism evidence="15 16">
    <name type="scientific">Saccharospirillum mangrovi</name>
    <dbReference type="NCBI Taxonomy" id="2161747"/>
    <lineage>
        <taxon>Bacteria</taxon>
        <taxon>Pseudomonadati</taxon>
        <taxon>Pseudomonadota</taxon>
        <taxon>Gammaproteobacteria</taxon>
        <taxon>Oceanospirillales</taxon>
        <taxon>Saccharospirillaceae</taxon>
        <taxon>Saccharospirillum</taxon>
    </lineage>
</organism>
<evidence type="ECO:0000256" key="6">
    <source>
        <dbReference type="ARBA" id="ARBA00022723"/>
    </source>
</evidence>
<dbReference type="InterPro" id="IPR037068">
    <property type="entry name" value="DNA_primase_core_N_sf"/>
</dbReference>
<comment type="function">
    <text evidence="12">RNA polymerase that catalyzes the synthesis of short RNA molecules used as primers for DNA polymerase during DNA replication.</text>
</comment>
<feature type="region of interest" description="Disordered" evidence="13">
    <location>
        <begin position="441"/>
        <end position="515"/>
    </location>
</feature>
<keyword evidence="1 12" id="KW-0240">DNA-directed RNA polymerase</keyword>
<dbReference type="PANTHER" id="PTHR30313:SF2">
    <property type="entry name" value="DNA PRIMASE"/>
    <property type="match status" value="1"/>
</dbReference>
<dbReference type="Pfam" id="PF08275">
    <property type="entry name" value="DNAG_N"/>
    <property type="match status" value="1"/>
</dbReference>
<keyword evidence="2 12" id="KW-0639">Primosome</keyword>
<dbReference type="InterPro" id="IPR006295">
    <property type="entry name" value="DNA_primase_DnaG"/>
</dbReference>
<dbReference type="SUPFAM" id="SSF56731">
    <property type="entry name" value="DNA primase core"/>
    <property type="match status" value="1"/>
</dbReference>
<evidence type="ECO:0000259" key="14">
    <source>
        <dbReference type="PROSITE" id="PS50880"/>
    </source>
</evidence>
<dbReference type="Pfam" id="PF10410">
    <property type="entry name" value="DnaB_bind"/>
    <property type="match status" value="1"/>
</dbReference>
<dbReference type="InterPro" id="IPR013264">
    <property type="entry name" value="DNAG_N"/>
</dbReference>
<dbReference type="InterPro" id="IPR006171">
    <property type="entry name" value="TOPRIM_dom"/>
</dbReference>
<accession>A0ABV7ZVI2</accession>
<dbReference type="InterPro" id="IPR036977">
    <property type="entry name" value="DNA_primase_Znf_CHC2"/>
</dbReference>
<keyword evidence="4 12" id="KW-0548">Nucleotidyltransferase</keyword>
<dbReference type="Gene3D" id="3.90.580.10">
    <property type="entry name" value="Zinc finger, CHC2-type domain"/>
    <property type="match status" value="1"/>
</dbReference>
<dbReference type="PANTHER" id="PTHR30313">
    <property type="entry name" value="DNA PRIMASE"/>
    <property type="match status" value="1"/>
</dbReference>
<comment type="subunit">
    <text evidence="12">Monomer. Interacts with DnaB.</text>
</comment>
<comment type="caution">
    <text evidence="15">The sequence shown here is derived from an EMBL/GenBank/DDBJ whole genome shotgun (WGS) entry which is preliminary data.</text>
</comment>
<gene>
    <name evidence="12 15" type="primary">dnaG</name>
    <name evidence="15" type="ORF">ACFOOG_04855</name>
</gene>
<evidence type="ECO:0000256" key="2">
    <source>
        <dbReference type="ARBA" id="ARBA00022515"/>
    </source>
</evidence>
<dbReference type="CDD" id="cd03364">
    <property type="entry name" value="TOPRIM_DnaG_primases"/>
    <property type="match status" value="1"/>
</dbReference>
<name>A0ABV7ZVI2_9GAMM</name>
<evidence type="ECO:0000256" key="12">
    <source>
        <dbReference type="HAMAP-Rule" id="MF_00974"/>
    </source>
</evidence>
<evidence type="ECO:0000256" key="10">
    <source>
        <dbReference type="ARBA" id="ARBA00023125"/>
    </source>
</evidence>
<evidence type="ECO:0000256" key="11">
    <source>
        <dbReference type="ARBA" id="ARBA00023163"/>
    </source>
</evidence>
<keyword evidence="6 12" id="KW-0479">Metal-binding</keyword>
<proteinExistence type="inferred from homology"/>
<keyword evidence="5 12" id="KW-0235">DNA replication</keyword>
<evidence type="ECO:0000313" key="16">
    <source>
        <dbReference type="Proteomes" id="UP001595617"/>
    </source>
</evidence>
<feature type="zinc finger region" description="CHC2-type" evidence="12">
    <location>
        <begin position="40"/>
        <end position="64"/>
    </location>
</feature>
<evidence type="ECO:0000256" key="4">
    <source>
        <dbReference type="ARBA" id="ARBA00022695"/>
    </source>
</evidence>
<keyword evidence="9" id="KW-0460">Magnesium</keyword>
<dbReference type="PROSITE" id="PS50880">
    <property type="entry name" value="TOPRIM"/>
    <property type="match status" value="1"/>
</dbReference>
<evidence type="ECO:0000256" key="9">
    <source>
        <dbReference type="ARBA" id="ARBA00022842"/>
    </source>
</evidence>
<evidence type="ECO:0000256" key="13">
    <source>
        <dbReference type="SAM" id="MobiDB-lite"/>
    </source>
</evidence>
<dbReference type="EC" id="2.7.7.101" evidence="12"/>
<keyword evidence="10 12" id="KW-0238">DNA-binding</keyword>
<evidence type="ECO:0000256" key="1">
    <source>
        <dbReference type="ARBA" id="ARBA00022478"/>
    </source>
</evidence>
<dbReference type="Pfam" id="PF01807">
    <property type="entry name" value="Zn_ribbon_DnaG"/>
    <property type="match status" value="1"/>
</dbReference>
<dbReference type="Proteomes" id="UP001595617">
    <property type="component" value="Unassembled WGS sequence"/>
</dbReference>
<keyword evidence="7 12" id="KW-0863">Zinc-finger</keyword>
<dbReference type="SUPFAM" id="SSF57783">
    <property type="entry name" value="Zinc beta-ribbon"/>
    <property type="match status" value="1"/>
</dbReference>
<feature type="domain" description="Toprim" evidence="14">
    <location>
        <begin position="260"/>
        <end position="342"/>
    </location>
</feature>
<reference evidence="16" key="1">
    <citation type="journal article" date="2019" name="Int. J. Syst. Evol. Microbiol.">
        <title>The Global Catalogue of Microorganisms (GCM) 10K type strain sequencing project: providing services to taxonomists for standard genome sequencing and annotation.</title>
        <authorList>
            <consortium name="The Broad Institute Genomics Platform"/>
            <consortium name="The Broad Institute Genome Sequencing Center for Infectious Disease"/>
            <person name="Wu L."/>
            <person name="Ma J."/>
        </authorList>
    </citation>
    <scope>NUCLEOTIDE SEQUENCE [LARGE SCALE GENOMIC DNA]</scope>
    <source>
        <strain evidence="16">IBRC 10765</strain>
    </source>
</reference>
<evidence type="ECO:0000256" key="5">
    <source>
        <dbReference type="ARBA" id="ARBA00022705"/>
    </source>
</evidence>
<evidence type="ECO:0000256" key="8">
    <source>
        <dbReference type="ARBA" id="ARBA00022833"/>
    </source>
</evidence>
<protein>
    <recommendedName>
        <fullName evidence="12">DNA primase</fullName>
        <ecNumber evidence="12">2.7.7.101</ecNumber>
    </recommendedName>
</protein>